<feature type="compositionally biased region" description="Basic and acidic residues" evidence="1">
    <location>
        <begin position="1141"/>
        <end position="1151"/>
    </location>
</feature>
<organism evidence="2 3">
    <name type="scientific">Serendipita indica (strain DSM 11827)</name>
    <name type="common">Root endophyte fungus</name>
    <name type="synonym">Piriformospora indica</name>
    <dbReference type="NCBI Taxonomy" id="1109443"/>
    <lineage>
        <taxon>Eukaryota</taxon>
        <taxon>Fungi</taxon>
        <taxon>Dikarya</taxon>
        <taxon>Basidiomycota</taxon>
        <taxon>Agaricomycotina</taxon>
        <taxon>Agaricomycetes</taxon>
        <taxon>Sebacinales</taxon>
        <taxon>Serendipitaceae</taxon>
        <taxon>Serendipita</taxon>
    </lineage>
</organism>
<feature type="region of interest" description="Disordered" evidence="1">
    <location>
        <begin position="243"/>
        <end position="298"/>
    </location>
</feature>
<feature type="compositionally biased region" description="Polar residues" evidence="1">
    <location>
        <begin position="888"/>
        <end position="901"/>
    </location>
</feature>
<dbReference type="InParanoid" id="G4TIA0"/>
<proteinExistence type="predicted"/>
<accession>G4TIA0</accession>
<dbReference type="AlphaFoldDB" id="G4TIA0"/>
<feature type="region of interest" description="Disordered" evidence="1">
    <location>
        <begin position="888"/>
        <end position="909"/>
    </location>
</feature>
<dbReference type="Proteomes" id="UP000007148">
    <property type="component" value="Unassembled WGS sequence"/>
</dbReference>
<feature type="region of interest" description="Disordered" evidence="1">
    <location>
        <begin position="704"/>
        <end position="771"/>
    </location>
</feature>
<feature type="region of interest" description="Disordered" evidence="1">
    <location>
        <begin position="402"/>
        <end position="427"/>
    </location>
</feature>
<feature type="compositionally biased region" description="Acidic residues" evidence="1">
    <location>
        <begin position="347"/>
        <end position="358"/>
    </location>
</feature>
<feature type="compositionally biased region" description="Basic and acidic residues" evidence="1">
    <location>
        <begin position="65"/>
        <end position="90"/>
    </location>
</feature>
<gene>
    <name evidence="2" type="ORF">PIIN_04978</name>
</gene>
<feature type="compositionally biased region" description="Basic and acidic residues" evidence="1">
    <location>
        <begin position="187"/>
        <end position="203"/>
    </location>
</feature>
<feature type="compositionally biased region" description="Basic and acidic residues" evidence="1">
    <location>
        <begin position="1"/>
        <end position="13"/>
    </location>
</feature>
<evidence type="ECO:0000313" key="2">
    <source>
        <dbReference type="EMBL" id="CCA71043.1"/>
    </source>
</evidence>
<feature type="compositionally biased region" description="Basic and acidic residues" evidence="1">
    <location>
        <begin position="26"/>
        <end position="42"/>
    </location>
</feature>
<dbReference type="OMA" id="ADIEMSV"/>
<feature type="region of interest" description="Disordered" evidence="1">
    <location>
        <begin position="182"/>
        <end position="203"/>
    </location>
</feature>
<dbReference type="EMBL" id="CAFZ01000104">
    <property type="protein sequence ID" value="CCA71043.1"/>
    <property type="molecule type" value="Genomic_DNA"/>
</dbReference>
<feature type="region of interest" description="Disordered" evidence="1">
    <location>
        <begin position="343"/>
        <end position="382"/>
    </location>
</feature>
<keyword evidence="3" id="KW-1185">Reference proteome</keyword>
<comment type="caution">
    <text evidence="2">The sequence shown here is derived from an EMBL/GenBank/DDBJ whole genome shotgun (WGS) entry which is preliminary data.</text>
</comment>
<protein>
    <submittedName>
        <fullName evidence="2">Uncharacterized protein</fullName>
    </submittedName>
</protein>
<feature type="region of interest" description="Disordered" evidence="1">
    <location>
        <begin position="1"/>
        <end position="152"/>
    </location>
</feature>
<dbReference type="HOGENOM" id="CLU_276477_0_0_1"/>
<name>G4TIA0_SERID</name>
<sequence>MSVELKDGDEYSHRPTATQPAVAHDQANEAKEDTARVQKEPTENGETQEASSGLSEENMNIQHPEVVEQRVADAEGKVVDRDKPEKENKNRMPAAIDGLTTNHSDEDTSDSQPAMLEAQSAEVAEEPSAPLTTQVVRPQSPAKEEESDTLGERFHMGLNTSIDESIEAPNHSDGVIALVGGSQLESPSRESEKLLHEVETESTEDKILEENELINTRLALGLEHPPHIELPAEVLERSPSIIPIPPSTSESLEDLREVSDGVQEWDDSTPTKEQGDPLQTVGSGISSADIPLNERELPAEEDEASMLNARLELGLEPPVHAHIPADSLEKSASVITIPASTPRIDDFVSEDTTPELETSEPGNSRETVPLTEESLQIQDQDSEEMFETRLEIGLDYPVQIDTSNKEFDPTVSNVTIPPSTPHNLDDIQPDLEFQDQVPLSQPDIATPPLPDVSAPIKELKEENLPIEDDEEALLERRLELAIGSPEGVVESITLPTVTESAVTLPSSTPPAEVSESNFAAVQESSRRVLSTSLPEDEADVDAASLCEQTPATDEDGNLIEDITPQVRSEAPKGTFTHIPSLEGATLVPLQSLDDQELEPQADPKGIKSQTSLSSYDISGHTVSLEETNLPAEDTEQELLARRLELGPSAPVGAEVVSVPLEKTARVTALPPTPQAIEVISEGTGVTSAGEEREAIHQTYVTQAGYSGDHSGQKLPQTPEEILTPPGDPLPSHQDRINEDSGSPVRPSLNAPGSDAVAESTATVKPSARPEVDNEVDRPVIRVVGFEGDTVETSGRPASPLPLGQTSREAFVFDTPDGSDHYQGFPPANITTSEHVDTTAPEITVLQVEDSPPPRIVSSVPKDGITQLIPVRIHNSDSDTQLRPEAQRMLSTTPEAPTSPRSETFDETDEYKQQNIPIVRPKEVEPPLPDTPGPQIPSVNLEVPLVEVTSSKDERMGFVDDARSERSVATSVAPIAPNSPRFISPIPTPSLDSTQFMLGESGLSQTGISDTNRKTSLMEDPVQMQRETEDPIAELAPNLKDALNSSIEPNTTFKLDMQPQLAPVAEDGMVDANATVSSRPARPRHTSSPSTWSVNRSSGWFQSGSHAKDAGRPSLEIASGEFSRPLRSAPPEYPPEVGVGSKGKDDGRCVIF</sequence>
<feature type="region of interest" description="Disordered" evidence="1">
    <location>
        <begin position="1074"/>
        <end position="1151"/>
    </location>
</feature>
<dbReference type="OrthoDB" id="3266869at2759"/>
<reference evidence="2 3" key="1">
    <citation type="journal article" date="2011" name="PLoS Pathog.">
        <title>Endophytic Life Strategies Decoded by Genome and Transcriptome Analyses of the Mutualistic Root Symbiont Piriformospora indica.</title>
        <authorList>
            <person name="Zuccaro A."/>
            <person name="Lahrmann U."/>
            <person name="Guldener U."/>
            <person name="Langen G."/>
            <person name="Pfiffi S."/>
            <person name="Biedenkopf D."/>
            <person name="Wong P."/>
            <person name="Samans B."/>
            <person name="Grimm C."/>
            <person name="Basiewicz M."/>
            <person name="Murat C."/>
            <person name="Martin F."/>
            <person name="Kogel K.H."/>
        </authorList>
    </citation>
    <scope>NUCLEOTIDE SEQUENCE [LARGE SCALE GENOMIC DNA]</scope>
    <source>
        <strain evidence="2 3">DSM 11827</strain>
    </source>
</reference>
<evidence type="ECO:0000313" key="3">
    <source>
        <dbReference type="Proteomes" id="UP000007148"/>
    </source>
</evidence>
<feature type="compositionally biased region" description="Polar residues" evidence="1">
    <location>
        <begin position="1085"/>
        <end position="1104"/>
    </location>
</feature>
<evidence type="ECO:0000256" key="1">
    <source>
        <dbReference type="SAM" id="MobiDB-lite"/>
    </source>
</evidence>
<feature type="compositionally biased region" description="Polar residues" evidence="1">
    <location>
        <begin position="44"/>
        <end position="61"/>
    </location>
</feature>